<proteinExistence type="predicted"/>
<organism evidence="2 3">
    <name type="scientific">Vespula vulgaris</name>
    <name type="common">Yellow jacket</name>
    <name type="synonym">Wasp</name>
    <dbReference type="NCBI Taxonomy" id="7454"/>
    <lineage>
        <taxon>Eukaryota</taxon>
        <taxon>Metazoa</taxon>
        <taxon>Ecdysozoa</taxon>
        <taxon>Arthropoda</taxon>
        <taxon>Hexapoda</taxon>
        <taxon>Insecta</taxon>
        <taxon>Pterygota</taxon>
        <taxon>Neoptera</taxon>
        <taxon>Endopterygota</taxon>
        <taxon>Hymenoptera</taxon>
        <taxon>Apocrita</taxon>
        <taxon>Aculeata</taxon>
        <taxon>Vespoidea</taxon>
        <taxon>Vespidae</taxon>
        <taxon>Vespinae</taxon>
        <taxon>Vespula</taxon>
    </lineage>
</organism>
<gene>
    <name evidence="2" type="ORF">HZH66_003128</name>
</gene>
<name>A0A834KKT4_VESVU</name>
<evidence type="ECO:0000313" key="3">
    <source>
        <dbReference type="Proteomes" id="UP000614350"/>
    </source>
</evidence>
<sequence length="112" mass="12299">MASKAIGKFIGVVDQVSMTWTLDIGMPKVNENQASNQASKQASKRASKQASKQACRFSSAWTMRNVRFDYKSLKAVVLTAKRSFRRLRRPSAVLPPPPLPPPPLPPSPPPSL</sequence>
<dbReference type="Proteomes" id="UP000614350">
    <property type="component" value="Unassembled WGS sequence"/>
</dbReference>
<evidence type="ECO:0000313" key="2">
    <source>
        <dbReference type="EMBL" id="KAF7408591.1"/>
    </source>
</evidence>
<comment type="caution">
    <text evidence="2">The sequence shown here is derived from an EMBL/GenBank/DDBJ whole genome shotgun (WGS) entry which is preliminary data.</text>
</comment>
<dbReference type="EMBL" id="JACSEA010000002">
    <property type="protein sequence ID" value="KAF7408591.1"/>
    <property type="molecule type" value="Genomic_DNA"/>
</dbReference>
<evidence type="ECO:0000256" key="1">
    <source>
        <dbReference type="SAM" id="MobiDB-lite"/>
    </source>
</evidence>
<reference evidence="2" key="1">
    <citation type="journal article" date="2020" name="G3 (Bethesda)">
        <title>High-Quality Assemblies for Three Invasive Social Wasps from the &lt;i&gt;Vespula&lt;/i&gt; Genus.</title>
        <authorList>
            <person name="Harrop T.W.R."/>
            <person name="Guhlin J."/>
            <person name="McLaughlin G.M."/>
            <person name="Permina E."/>
            <person name="Stockwell P."/>
            <person name="Gilligan J."/>
            <person name="Le Lec M.F."/>
            <person name="Gruber M.A.M."/>
            <person name="Quinn O."/>
            <person name="Lovegrove M."/>
            <person name="Duncan E.J."/>
            <person name="Remnant E.J."/>
            <person name="Van Eeckhoven J."/>
            <person name="Graham B."/>
            <person name="Knapp R.A."/>
            <person name="Langford K.W."/>
            <person name="Kronenberg Z."/>
            <person name="Press M.O."/>
            <person name="Eacker S.M."/>
            <person name="Wilson-Rankin E.E."/>
            <person name="Purcell J."/>
            <person name="Lester P.J."/>
            <person name="Dearden P.K."/>
        </authorList>
    </citation>
    <scope>NUCLEOTIDE SEQUENCE</scope>
    <source>
        <strain evidence="2">Marl-1</strain>
    </source>
</reference>
<accession>A0A834KKT4</accession>
<protein>
    <submittedName>
        <fullName evidence="2">Uncharacterized protein</fullName>
    </submittedName>
</protein>
<keyword evidence="3" id="KW-1185">Reference proteome</keyword>
<feature type="region of interest" description="Disordered" evidence="1">
    <location>
        <begin position="87"/>
        <end position="112"/>
    </location>
</feature>
<dbReference type="AlphaFoldDB" id="A0A834KKT4"/>
<feature type="compositionally biased region" description="Pro residues" evidence="1">
    <location>
        <begin position="93"/>
        <end position="112"/>
    </location>
</feature>